<dbReference type="PANTHER" id="PTHR12565">
    <property type="entry name" value="STEROL REGULATORY ELEMENT-BINDING PROTEIN"/>
    <property type="match status" value="1"/>
</dbReference>
<dbReference type="GO" id="GO:0005634">
    <property type="term" value="C:nucleus"/>
    <property type="evidence" value="ECO:0007669"/>
    <property type="project" value="UniProtKB-SubCell"/>
</dbReference>
<evidence type="ECO:0000256" key="2">
    <source>
        <dbReference type="ARBA" id="ARBA00005510"/>
    </source>
</evidence>
<dbReference type="PANTHER" id="PTHR12565:SF448">
    <property type="entry name" value="BHLH TRANSCRIPTION FACTOR"/>
    <property type="match status" value="1"/>
</dbReference>
<gene>
    <name evidence="8" type="ORF">PVAP13_8NG217600</name>
</gene>
<accession>A0A8T0P704</accession>
<name>A0A8T0P704_PANVG</name>
<evidence type="ECO:0000256" key="6">
    <source>
        <dbReference type="SAM" id="MobiDB-lite"/>
    </source>
</evidence>
<protein>
    <recommendedName>
        <fullName evidence="7">BHLH domain-containing protein</fullName>
    </recommendedName>
</protein>
<dbReference type="SMART" id="SM00353">
    <property type="entry name" value="HLH"/>
    <property type="match status" value="1"/>
</dbReference>
<dbReference type="GO" id="GO:0003700">
    <property type="term" value="F:DNA-binding transcription factor activity"/>
    <property type="evidence" value="ECO:0007669"/>
    <property type="project" value="TreeGrafter"/>
</dbReference>
<dbReference type="Proteomes" id="UP000823388">
    <property type="component" value="Chromosome 8N"/>
</dbReference>
<comment type="caution">
    <text evidence="8">The sequence shown here is derived from an EMBL/GenBank/DDBJ whole genome shotgun (WGS) entry which is preliminary data.</text>
</comment>
<reference evidence="8" key="1">
    <citation type="submission" date="2020-05" db="EMBL/GenBank/DDBJ databases">
        <title>WGS assembly of Panicum virgatum.</title>
        <authorList>
            <person name="Lovell J.T."/>
            <person name="Jenkins J."/>
            <person name="Shu S."/>
            <person name="Juenger T.E."/>
            <person name="Schmutz J."/>
        </authorList>
    </citation>
    <scope>NUCLEOTIDE SEQUENCE</scope>
    <source>
        <strain evidence="8">AP13</strain>
    </source>
</reference>
<feature type="region of interest" description="Disordered" evidence="6">
    <location>
        <begin position="160"/>
        <end position="252"/>
    </location>
</feature>
<keyword evidence="9" id="KW-1185">Reference proteome</keyword>
<dbReference type="GO" id="GO:0046983">
    <property type="term" value="F:protein dimerization activity"/>
    <property type="evidence" value="ECO:0007669"/>
    <property type="project" value="InterPro"/>
</dbReference>
<evidence type="ECO:0000313" key="9">
    <source>
        <dbReference type="Proteomes" id="UP000823388"/>
    </source>
</evidence>
<dbReference type="InterPro" id="IPR036638">
    <property type="entry name" value="HLH_DNA-bd_sf"/>
</dbReference>
<feature type="compositionally biased region" description="Low complexity" evidence="6">
    <location>
        <begin position="163"/>
        <end position="172"/>
    </location>
</feature>
<keyword evidence="4" id="KW-0804">Transcription</keyword>
<dbReference type="InterPro" id="IPR024097">
    <property type="entry name" value="bHLH_ZIP_TF"/>
</dbReference>
<dbReference type="InterPro" id="IPR011598">
    <property type="entry name" value="bHLH_dom"/>
</dbReference>
<sequence>MAHDGFLGGSHDLPWPLSHHAAVTGAAAGGPFSVLQAHVQHALMGAGAGAGWEHDSAMSSMVPSQSPSPSSLAVAAGGGATFEAALMEQLASRLGVSVPSPLSSRYPSCYSRTVGSPSKPAAAPFGAPLLVADSERAARLSCLAASGGKLSRAASSQSLLGEPATATAPAPAQLHASDGSSSDDPSRKRKAPGGKSKAKDAVTTATPKSREPEMRAKKCKLSTNAADDEERKPAAGDAGRSNGKGKEVAAEPPTDYIHVRARRGQATDSHSLAERVRREKISERMKLLQDLVPGCSKVTGKAVMLDEIINYVQSLQRQVEFLSMKLSTVNPRLELDVDSSIPKDANQPCTPAASSLAPPPPVYSLEGGSSAALCYASSQGATEASVVTSAKSFVTSSTFVNHHTPDHSIEGFQNANSQMGSLWEEDDLQSLVLMGFRGST</sequence>
<dbReference type="FunFam" id="4.10.280.10:FF:000002">
    <property type="entry name" value="Basic helix-loop-helix transcription factor"/>
    <property type="match status" value="1"/>
</dbReference>
<evidence type="ECO:0000256" key="3">
    <source>
        <dbReference type="ARBA" id="ARBA00023015"/>
    </source>
</evidence>
<dbReference type="SUPFAM" id="SSF47459">
    <property type="entry name" value="HLH, helix-loop-helix DNA-binding domain"/>
    <property type="match status" value="1"/>
</dbReference>
<evidence type="ECO:0000256" key="1">
    <source>
        <dbReference type="ARBA" id="ARBA00004123"/>
    </source>
</evidence>
<comment type="similarity">
    <text evidence="2">Belongs to the bHLH protein family.</text>
</comment>
<evidence type="ECO:0000313" key="8">
    <source>
        <dbReference type="EMBL" id="KAG2557533.1"/>
    </source>
</evidence>
<keyword evidence="3" id="KW-0805">Transcription regulation</keyword>
<feature type="domain" description="BHLH" evidence="7">
    <location>
        <begin position="265"/>
        <end position="315"/>
    </location>
</feature>
<evidence type="ECO:0000256" key="5">
    <source>
        <dbReference type="ARBA" id="ARBA00023242"/>
    </source>
</evidence>
<proteinExistence type="inferred from homology"/>
<dbReference type="Pfam" id="PF00010">
    <property type="entry name" value="HLH"/>
    <property type="match status" value="1"/>
</dbReference>
<dbReference type="AlphaFoldDB" id="A0A8T0P704"/>
<dbReference type="PROSITE" id="PS50888">
    <property type="entry name" value="BHLH"/>
    <property type="match status" value="1"/>
</dbReference>
<dbReference type="CDD" id="cd18919">
    <property type="entry name" value="bHLH_AtBPE_like"/>
    <property type="match status" value="1"/>
</dbReference>
<comment type="subcellular location">
    <subcellularLocation>
        <location evidence="1">Nucleus</location>
    </subcellularLocation>
</comment>
<evidence type="ECO:0000256" key="4">
    <source>
        <dbReference type="ARBA" id="ARBA00023163"/>
    </source>
</evidence>
<keyword evidence="5" id="KW-0539">Nucleus</keyword>
<organism evidence="8 9">
    <name type="scientific">Panicum virgatum</name>
    <name type="common">Blackwell switchgrass</name>
    <dbReference type="NCBI Taxonomy" id="38727"/>
    <lineage>
        <taxon>Eukaryota</taxon>
        <taxon>Viridiplantae</taxon>
        <taxon>Streptophyta</taxon>
        <taxon>Embryophyta</taxon>
        <taxon>Tracheophyta</taxon>
        <taxon>Spermatophyta</taxon>
        <taxon>Magnoliopsida</taxon>
        <taxon>Liliopsida</taxon>
        <taxon>Poales</taxon>
        <taxon>Poaceae</taxon>
        <taxon>PACMAD clade</taxon>
        <taxon>Panicoideae</taxon>
        <taxon>Panicodae</taxon>
        <taxon>Paniceae</taxon>
        <taxon>Panicinae</taxon>
        <taxon>Panicum</taxon>
        <taxon>Panicum sect. Hiantes</taxon>
    </lineage>
</organism>
<dbReference type="Gene3D" id="4.10.280.10">
    <property type="entry name" value="Helix-loop-helix DNA-binding domain"/>
    <property type="match status" value="1"/>
</dbReference>
<dbReference type="EMBL" id="CM029052">
    <property type="protein sequence ID" value="KAG2557533.1"/>
    <property type="molecule type" value="Genomic_DNA"/>
</dbReference>
<dbReference type="OrthoDB" id="678327at2759"/>
<evidence type="ECO:0000259" key="7">
    <source>
        <dbReference type="PROSITE" id="PS50888"/>
    </source>
</evidence>